<feature type="transmembrane region" description="Helical" evidence="21">
    <location>
        <begin position="318"/>
        <end position="340"/>
    </location>
</feature>
<keyword evidence="5" id="KW-0813">Transport</keyword>
<dbReference type="InterPro" id="IPR013130">
    <property type="entry name" value="Fe3_Rdtase_TM_dom"/>
</dbReference>
<keyword evidence="15" id="KW-0408">Iron</keyword>
<keyword evidence="12" id="KW-0249">Electron transport</keyword>
<keyword evidence="7" id="KW-0349">Heme</keyword>
<evidence type="ECO:0000256" key="22">
    <source>
        <dbReference type="SAM" id="SignalP"/>
    </source>
</evidence>
<keyword evidence="18" id="KW-0325">Glycoprotein</keyword>
<comment type="similarity">
    <text evidence="3">Belongs to the ferric reductase (FRE) family.</text>
</comment>
<evidence type="ECO:0000256" key="21">
    <source>
        <dbReference type="SAM" id="Phobius"/>
    </source>
</evidence>
<dbReference type="InterPro" id="IPR013121">
    <property type="entry name" value="Fe_red_NAD-bd_6"/>
</dbReference>
<dbReference type="RefSeq" id="XP_003681455.1">
    <property type="nucleotide sequence ID" value="XM_003681407.1"/>
</dbReference>
<accession>G8ZUF0</accession>
<keyword evidence="10" id="KW-0274">FAD</keyword>
<dbReference type="GO" id="GO:0015677">
    <property type="term" value="P:copper ion import"/>
    <property type="evidence" value="ECO:0007669"/>
    <property type="project" value="TreeGrafter"/>
</dbReference>
<dbReference type="PANTHER" id="PTHR32361:SF9">
    <property type="entry name" value="FERRIC REDUCTASE TRANSMEMBRANE COMPONENT 3-RELATED"/>
    <property type="match status" value="1"/>
</dbReference>
<keyword evidence="8" id="KW-0285">Flavoprotein</keyword>
<evidence type="ECO:0000256" key="1">
    <source>
        <dbReference type="ARBA" id="ARBA00001974"/>
    </source>
</evidence>
<evidence type="ECO:0000256" key="3">
    <source>
        <dbReference type="ARBA" id="ARBA00006278"/>
    </source>
</evidence>
<dbReference type="SFLD" id="SFLDG01168">
    <property type="entry name" value="Ferric_reductase_subgroup_(FRE"/>
    <property type="match status" value="1"/>
</dbReference>
<dbReference type="Pfam" id="PF08022">
    <property type="entry name" value="FAD_binding_8"/>
    <property type="match status" value="1"/>
</dbReference>
<evidence type="ECO:0000256" key="15">
    <source>
        <dbReference type="ARBA" id="ARBA00023004"/>
    </source>
</evidence>
<feature type="transmembrane region" description="Helical" evidence="21">
    <location>
        <begin position="166"/>
        <end position="187"/>
    </location>
</feature>
<dbReference type="Gene3D" id="2.40.30.10">
    <property type="entry name" value="Translation factors"/>
    <property type="match status" value="1"/>
</dbReference>
<protein>
    <recommendedName>
        <fullName evidence="4">ferric-chelate reductase (NADPH)</fullName>
        <ecNumber evidence="4">1.16.1.9</ecNumber>
    </recommendedName>
</protein>
<evidence type="ECO:0000256" key="11">
    <source>
        <dbReference type="ARBA" id="ARBA00022857"/>
    </source>
</evidence>
<keyword evidence="22" id="KW-0732">Signal</keyword>
<evidence type="ECO:0000256" key="20">
    <source>
        <dbReference type="SAM" id="MobiDB-lite"/>
    </source>
</evidence>
<feature type="chain" id="PRO_5003519711" description="ferric-chelate reductase (NADPH)" evidence="22">
    <location>
        <begin position="20"/>
        <end position="713"/>
    </location>
</feature>
<keyword evidence="7" id="KW-0479">Metal-binding</keyword>
<evidence type="ECO:0000256" key="16">
    <source>
        <dbReference type="ARBA" id="ARBA00023065"/>
    </source>
</evidence>
<dbReference type="AlphaFoldDB" id="G8ZUF0"/>
<evidence type="ECO:0000259" key="23">
    <source>
        <dbReference type="PROSITE" id="PS51384"/>
    </source>
</evidence>
<dbReference type="InterPro" id="IPR051410">
    <property type="entry name" value="Ferric/Cupric_Reductase"/>
</dbReference>
<dbReference type="Pfam" id="PF01794">
    <property type="entry name" value="Ferric_reduct"/>
    <property type="match status" value="1"/>
</dbReference>
<dbReference type="Pfam" id="PF08030">
    <property type="entry name" value="NAD_binding_6"/>
    <property type="match status" value="1"/>
</dbReference>
<keyword evidence="25" id="KW-1185">Reference proteome</keyword>
<dbReference type="GO" id="GO:0052851">
    <property type="term" value="F:ferric-chelate reductase (NADPH) activity"/>
    <property type="evidence" value="ECO:0007669"/>
    <property type="project" value="UniProtKB-EC"/>
</dbReference>
<gene>
    <name evidence="24" type="primary">TDEL0D06600</name>
    <name evidence="24" type="ORF">TDEL_0D06600</name>
</gene>
<feature type="compositionally biased region" description="Basic and acidic residues" evidence="20">
    <location>
        <begin position="619"/>
        <end position="630"/>
    </location>
</feature>
<evidence type="ECO:0000256" key="18">
    <source>
        <dbReference type="ARBA" id="ARBA00023180"/>
    </source>
</evidence>
<feature type="domain" description="FAD-binding FR-type" evidence="23">
    <location>
        <begin position="415"/>
        <end position="534"/>
    </location>
</feature>
<dbReference type="EC" id="1.16.1.9" evidence="4"/>
<proteinExistence type="inferred from homology"/>
<dbReference type="EMBL" id="HE616745">
    <property type="protein sequence ID" value="CCE92244.1"/>
    <property type="molecule type" value="Genomic_DNA"/>
</dbReference>
<evidence type="ECO:0000256" key="7">
    <source>
        <dbReference type="ARBA" id="ARBA00022617"/>
    </source>
</evidence>
<evidence type="ECO:0000256" key="9">
    <source>
        <dbReference type="ARBA" id="ARBA00022692"/>
    </source>
</evidence>
<feature type="region of interest" description="Disordered" evidence="20">
    <location>
        <begin position="616"/>
        <end position="642"/>
    </location>
</feature>
<evidence type="ECO:0000256" key="12">
    <source>
        <dbReference type="ARBA" id="ARBA00022982"/>
    </source>
</evidence>
<keyword evidence="11" id="KW-0521">NADP</keyword>
<evidence type="ECO:0000256" key="14">
    <source>
        <dbReference type="ARBA" id="ARBA00023002"/>
    </source>
</evidence>
<dbReference type="InterPro" id="IPR013112">
    <property type="entry name" value="FAD-bd_8"/>
</dbReference>
<dbReference type="PROSITE" id="PS51384">
    <property type="entry name" value="FAD_FR"/>
    <property type="match status" value="1"/>
</dbReference>
<keyword evidence="14" id="KW-0560">Oxidoreductase</keyword>
<dbReference type="GO" id="GO:0005886">
    <property type="term" value="C:plasma membrane"/>
    <property type="evidence" value="ECO:0007669"/>
    <property type="project" value="UniProtKB-SubCell"/>
</dbReference>
<dbReference type="CDD" id="cd06186">
    <property type="entry name" value="NOX_Duox_like_FAD_NADP"/>
    <property type="match status" value="1"/>
</dbReference>
<dbReference type="GO" id="GO:0006826">
    <property type="term" value="P:iron ion transport"/>
    <property type="evidence" value="ECO:0007669"/>
    <property type="project" value="TreeGrafter"/>
</dbReference>
<reference evidence="24 25" key="1">
    <citation type="journal article" date="2011" name="Proc. Natl. Acad. Sci. U.S.A.">
        <title>Evolutionary erosion of yeast sex chromosomes by mating-type switching accidents.</title>
        <authorList>
            <person name="Gordon J.L."/>
            <person name="Armisen D."/>
            <person name="Proux-Wera E."/>
            <person name="Oheigeartaigh S.S."/>
            <person name="Byrne K.P."/>
            <person name="Wolfe K.H."/>
        </authorList>
    </citation>
    <scope>NUCLEOTIDE SEQUENCE [LARGE SCALE GENOMIC DNA]</scope>
    <source>
        <strain evidence="25">ATCC 10662 / CBS 1146 / NBRC 0425 / NCYC 2629 / NRRL Y-866</strain>
    </source>
</reference>
<dbReference type="SFLD" id="SFLDS00052">
    <property type="entry name" value="Ferric_Reductase_Domain"/>
    <property type="match status" value="1"/>
</dbReference>
<evidence type="ECO:0000256" key="4">
    <source>
        <dbReference type="ARBA" id="ARBA00012668"/>
    </source>
</evidence>
<feature type="transmembrane region" description="Helical" evidence="21">
    <location>
        <begin position="281"/>
        <end position="298"/>
    </location>
</feature>
<keyword evidence="9 21" id="KW-0812">Transmembrane</keyword>
<feature type="transmembrane region" description="Helical" evidence="21">
    <location>
        <begin position="378"/>
        <end position="398"/>
    </location>
</feature>
<dbReference type="FunCoup" id="G8ZUF0">
    <property type="interactions" value="362"/>
</dbReference>
<evidence type="ECO:0000256" key="5">
    <source>
        <dbReference type="ARBA" id="ARBA00022448"/>
    </source>
</evidence>
<keyword evidence="13 21" id="KW-1133">Transmembrane helix</keyword>
<dbReference type="InterPro" id="IPR017927">
    <property type="entry name" value="FAD-bd_FR_type"/>
</dbReference>
<feature type="transmembrane region" description="Helical" evidence="21">
    <location>
        <begin position="410"/>
        <end position="433"/>
    </location>
</feature>
<dbReference type="InParanoid" id="G8ZUF0"/>
<dbReference type="Proteomes" id="UP000005627">
    <property type="component" value="Chromosome 4"/>
</dbReference>
<dbReference type="InterPro" id="IPR017938">
    <property type="entry name" value="Riboflavin_synthase-like_b-brl"/>
</dbReference>
<feature type="transmembrane region" description="Helical" evidence="21">
    <location>
        <begin position="352"/>
        <end position="372"/>
    </location>
</feature>
<dbReference type="Gene3D" id="3.40.50.80">
    <property type="entry name" value="Nucleotide-binding domain of ferredoxin-NADP reductase (FNR) module"/>
    <property type="match status" value="1"/>
</dbReference>
<comment type="cofactor">
    <cofactor evidence="1">
        <name>FAD</name>
        <dbReference type="ChEBI" id="CHEBI:57692"/>
    </cofactor>
</comment>
<comment type="subcellular location">
    <subcellularLocation>
        <location evidence="2">Cell membrane</location>
        <topology evidence="2">Multi-pass membrane protein</topology>
    </subcellularLocation>
</comment>
<dbReference type="HOGENOM" id="CLU_010365_4_0_1"/>
<keyword evidence="16" id="KW-0406">Ion transport</keyword>
<evidence type="ECO:0000256" key="6">
    <source>
        <dbReference type="ARBA" id="ARBA00022475"/>
    </source>
</evidence>
<dbReference type="PANTHER" id="PTHR32361">
    <property type="entry name" value="FERRIC/CUPRIC REDUCTASE TRANSMEMBRANE COMPONENT"/>
    <property type="match status" value="1"/>
</dbReference>
<evidence type="ECO:0000256" key="17">
    <source>
        <dbReference type="ARBA" id="ARBA00023136"/>
    </source>
</evidence>
<evidence type="ECO:0000256" key="2">
    <source>
        <dbReference type="ARBA" id="ARBA00004651"/>
    </source>
</evidence>
<name>G8ZUF0_TORDE</name>
<dbReference type="GO" id="GO:0006879">
    <property type="term" value="P:intracellular iron ion homeostasis"/>
    <property type="evidence" value="ECO:0007669"/>
    <property type="project" value="TreeGrafter"/>
</dbReference>
<evidence type="ECO:0000256" key="10">
    <source>
        <dbReference type="ARBA" id="ARBA00022827"/>
    </source>
</evidence>
<feature type="signal peptide" evidence="22">
    <location>
        <begin position="1"/>
        <end position="19"/>
    </location>
</feature>
<evidence type="ECO:0000313" key="24">
    <source>
        <dbReference type="EMBL" id="CCE92244.1"/>
    </source>
</evidence>
<dbReference type="SUPFAM" id="SSF63380">
    <property type="entry name" value="Riboflavin synthase domain-like"/>
    <property type="match status" value="1"/>
</dbReference>
<dbReference type="OrthoDB" id="4494341at2759"/>
<evidence type="ECO:0000256" key="13">
    <source>
        <dbReference type="ARBA" id="ARBA00022989"/>
    </source>
</evidence>
<evidence type="ECO:0000313" key="25">
    <source>
        <dbReference type="Proteomes" id="UP000005627"/>
    </source>
</evidence>
<dbReference type="KEGG" id="tdl:TDEL_0D06600"/>
<dbReference type="eggNOG" id="KOG0039">
    <property type="taxonomic scope" value="Eukaryota"/>
</dbReference>
<dbReference type="SUPFAM" id="SSF52343">
    <property type="entry name" value="Ferredoxin reductase-like, C-terminal NADP-linked domain"/>
    <property type="match status" value="1"/>
</dbReference>
<keyword evidence="17 21" id="KW-0472">Membrane</keyword>
<keyword evidence="6" id="KW-1003">Cell membrane</keyword>
<sequence length="713" mass="81213">MWLLATLVNFIFFLQVATAKKGVPDKTNLINKVERVSLYSCYVGLRKLPWQYTLANRFSDYTCEYTPAFESFVYCIYQNNQENGNSTKILEKSFEQVRRFCDIPRVLNKTDSDFYHALNNGTKYMQSQITSGANITYPVQLDTKKRKQYYRAYYGYYYNYDSGNYFGGYICAYFFGILLLAGAFRLVRYTPLQKVLFKQKLVNYIRGYLILPTLGKKHADPFSYLKVITGYLPTRFETLVVTGYLIMHTVFMSCNYIYDPLNVIFKSHAIQVSRFVADRSGVLSFAHFPLIVLFAGRNNFLEMISGLHYTSFIVFHKWLGRVMFLDAVIHSAAYTNYTLLSQTYKRRKTRTYWKFGIAATILAAGLMLTSVAAFRRHYYETFLFMHIVLGALFFYACWQHVMTISGIEWVYAAIAIWVVDRLVRIVRLCFLGFPKAQITLIGEDLIRVTVPKSAKFWKAKPGQYVFLSFLHPLCFWQSHPFTVMDSCSKEDELVIIFKEKKGVTRVLKKYLARNNGKASMRVAVEGPYGHSSPVQRFDNVLLLTGGSGWPGPIAHAINLGKSSAASGKSNVQLVAAVKGFDTLEAYMPELTVLKNLNVDLHLYNTKPPSPIRVTVASTDKTEEPGEKTSSVEEGWEQASSSDQSIPDLEFATVHQGRPDVEQVINACVKQPGKTAIVSCGPPAFVDAIRNKTAEAVIKNPSSVIEYFEEYQVW</sequence>
<evidence type="ECO:0000256" key="8">
    <source>
        <dbReference type="ARBA" id="ARBA00022630"/>
    </source>
</evidence>
<dbReference type="GeneID" id="11503611"/>
<dbReference type="InterPro" id="IPR039261">
    <property type="entry name" value="FNR_nucleotide-bd"/>
</dbReference>
<comment type="catalytic activity">
    <reaction evidence="19">
        <text>2 a Fe(II)-siderophore + NADP(+) + H(+) = 2 a Fe(III)-siderophore + NADPH</text>
        <dbReference type="Rhea" id="RHEA:28795"/>
        <dbReference type="Rhea" id="RHEA-COMP:11342"/>
        <dbReference type="Rhea" id="RHEA-COMP:11344"/>
        <dbReference type="ChEBI" id="CHEBI:15378"/>
        <dbReference type="ChEBI" id="CHEBI:29033"/>
        <dbReference type="ChEBI" id="CHEBI:29034"/>
        <dbReference type="ChEBI" id="CHEBI:57783"/>
        <dbReference type="ChEBI" id="CHEBI:58349"/>
        <dbReference type="EC" id="1.16.1.9"/>
    </reaction>
</comment>
<organism evidence="24 25">
    <name type="scientific">Torulaspora delbrueckii</name>
    <name type="common">Yeast</name>
    <name type="synonym">Candida colliculosa</name>
    <dbReference type="NCBI Taxonomy" id="4950"/>
    <lineage>
        <taxon>Eukaryota</taxon>
        <taxon>Fungi</taxon>
        <taxon>Dikarya</taxon>
        <taxon>Ascomycota</taxon>
        <taxon>Saccharomycotina</taxon>
        <taxon>Saccharomycetes</taxon>
        <taxon>Saccharomycetales</taxon>
        <taxon>Saccharomycetaceae</taxon>
        <taxon>Torulaspora</taxon>
    </lineage>
</organism>
<evidence type="ECO:0000256" key="19">
    <source>
        <dbReference type="ARBA" id="ARBA00048483"/>
    </source>
</evidence>